<dbReference type="OrthoDB" id="2884925at2759"/>
<keyword evidence="2" id="KW-1185">Reference proteome</keyword>
<evidence type="ECO:0000313" key="2">
    <source>
        <dbReference type="Proteomes" id="UP000054248"/>
    </source>
</evidence>
<dbReference type="Proteomes" id="UP000054248">
    <property type="component" value="Unassembled WGS sequence"/>
</dbReference>
<proteinExistence type="predicted"/>
<reference evidence="2" key="2">
    <citation type="submission" date="2015-01" db="EMBL/GenBank/DDBJ databases">
        <title>Evolutionary Origins and Diversification of the Mycorrhizal Mutualists.</title>
        <authorList>
            <consortium name="DOE Joint Genome Institute"/>
            <consortium name="Mycorrhizal Genomics Consortium"/>
            <person name="Kohler A."/>
            <person name="Kuo A."/>
            <person name="Nagy L.G."/>
            <person name="Floudas D."/>
            <person name="Copeland A."/>
            <person name="Barry K.W."/>
            <person name="Cichocki N."/>
            <person name="Veneault-Fourrey C."/>
            <person name="LaButti K."/>
            <person name="Lindquist E.A."/>
            <person name="Lipzen A."/>
            <person name="Lundell T."/>
            <person name="Morin E."/>
            <person name="Murat C."/>
            <person name="Riley R."/>
            <person name="Ohm R."/>
            <person name="Sun H."/>
            <person name="Tunlid A."/>
            <person name="Henrissat B."/>
            <person name="Grigoriev I.V."/>
            <person name="Hibbett D.S."/>
            <person name="Martin F."/>
        </authorList>
    </citation>
    <scope>NUCLEOTIDE SEQUENCE [LARGE SCALE GENOMIC DNA]</scope>
    <source>
        <strain evidence="2">MUT 4182</strain>
    </source>
</reference>
<evidence type="ECO:0000313" key="1">
    <source>
        <dbReference type="EMBL" id="KIO26996.1"/>
    </source>
</evidence>
<dbReference type="EMBL" id="KN823015">
    <property type="protein sequence ID" value="KIO26996.1"/>
    <property type="molecule type" value="Genomic_DNA"/>
</dbReference>
<sequence>MNRLSTRAPSSGSTGPRAPYLVNLQFRSNGEFVTPWSEGDEGDEVKSMLDKRRDIFIEEGVLSPPKMTVEGPQGFIFNEVESGWSATSNSDP</sequence>
<organism evidence="1 2">
    <name type="scientific">Tulasnella calospora MUT 4182</name>
    <dbReference type="NCBI Taxonomy" id="1051891"/>
    <lineage>
        <taxon>Eukaryota</taxon>
        <taxon>Fungi</taxon>
        <taxon>Dikarya</taxon>
        <taxon>Basidiomycota</taxon>
        <taxon>Agaricomycotina</taxon>
        <taxon>Agaricomycetes</taxon>
        <taxon>Cantharellales</taxon>
        <taxon>Tulasnellaceae</taxon>
        <taxon>Tulasnella</taxon>
    </lineage>
</organism>
<accession>A0A0C3QJ26</accession>
<dbReference type="AlphaFoldDB" id="A0A0C3QJ26"/>
<dbReference type="HOGENOM" id="CLU_2433035_0_0_1"/>
<gene>
    <name evidence="1" type="ORF">M407DRAFT_243474</name>
</gene>
<name>A0A0C3QJ26_9AGAM</name>
<reference evidence="1 2" key="1">
    <citation type="submission" date="2014-04" db="EMBL/GenBank/DDBJ databases">
        <authorList>
            <consortium name="DOE Joint Genome Institute"/>
            <person name="Kuo A."/>
            <person name="Girlanda M."/>
            <person name="Perotto S."/>
            <person name="Kohler A."/>
            <person name="Nagy L.G."/>
            <person name="Floudas D."/>
            <person name="Copeland A."/>
            <person name="Barry K.W."/>
            <person name="Cichocki N."/>
            <person name="Veneault-Fourrey C."/>
            <person name="LaButti K."/>
            <person name="Lindquist E.A."/>
            <person name="Lipzen A."/>
            <person name="Lundell T."/>
            <person name="Morin E."/>
            <person name="Murat C."/>
            <person name="Sun H."/>
            <person name="Tunlid A."/>
            <person name="Henrissat B."/>
            <person name="Grigoriev I.V."/>
            <person name="Hibbett D.S."/>
            <person name="Martin F."/>
            <person name="Nordberg H.P."/>
            <person name="Cantor M.N."/>
            <person name="Hua S.X."/>
        </authorList>
    </citation>
    <scope>NUCLEOTIDE SEQUENCE [LARGE SCALE GENOMIC DNA]</scope>
    <source>
        <strain evidence="1 2">MUT 4182</strain>
    </source>
</reference>
<protein>
    <submittedName>
        <fullName evidence="1">Uncharacterized protein</fullName>
    </submittedName>
</protein>
<feature type="non-terminal residue" evidence="1">
    <location>
        <position position="92"/>
    </location>
</feature>